<evidence type="ECO:0000313" key="3">
    <source>
        <dbReference type="Proteomes" id="UP001162060"/>
    </source>
</evidence>
<protein>
    <submittedName>
        <fullName evidence="2">Uncharacterized protein</fullName>
    </submittedName>
</protein>
<dbReference type="EMBL" id="CAKLBY020000259">
    <property type="protein sequence ID" value="CAK7940977.1"/>
    <property type="molecule type" value="Genomic_DNA"/>
</dbReference>
<reference evidence="2" key="1">
    <citation type="submission" date="2024-01" db="EMBL/GenBank/DDBJ databases">
        <authorList>
            <person name="Webb A."/>
        </authorList>
    </citation>
    <scope>NUCLEOTIDE SEQUENCE</scope>
    <source>
        <strain evidence="2">Pm1</strain>
    </source>
</reference>
<dbReference type="Proteomes" id="UP001162060">
    <property type="component" value="Unassembled WGS sequence"/>
</dbReference>
<comment type="caution">
    <text evidence="2">The sequence shown here is derived from an EMBL/GenBank/DDBJ whole genome shotgun (WGS) entry which is preliminary data.</text>
</comment>
<organism evidence="2 3">
    <name type="scientific">Peronospora matthiolae</name>
    <dbReference type="NCBI Taxonomy" id="2874970"/>
    <lineage>
        <taxon>Eukaryota</taxon>
        <taxon>Sar</taxon>
        <taxon>Stramenopiles</taxon>
        <taxon>Oomycota</taxon>
        <taxon>Peronosporomycetes</taxon>
        <taxon>Peronosporales</taxon>
        <taxon>Peronosporaceae</taxon>
        <taxon>Peronospora</taxon>
    </lineage>
</organism>
<gene>
    <name evidence="1" type="ORF">PM001_LOCUS26127</name>
    <name evidence="2" type="ORF">PM001_LOCUS32038</name>
</gene>
<evidence type="ECO:0000313" key="2">
    <source>
        <dbReference type="EMBL" id="CAK7946888.1"/>
    </source>
</evidence>
<accession>A0AAV1VKV6</accession>
<evidence type="ECO:0000313" key="1">
    <source>
        <dbReference type="EMBL" id="CAK7940977.1"/>
    </source>
</evidence>
<name>A0AAV1VKV6_9STRA</name>
<sequence>MSFNRAKSSAVDDCCHFTTSVSAHRPYGDIPTAILGKGRIPLYPVVTTGAQQTL</sequence>
<proteinExistence type="predicted"/>
<dbReference type="AlphaFoldDB" id="A0AAV1VKV6"/>
<dbReference type="EMBL" id="CAKLBY020000377">
    <property type="protein sequence ID" value="CAK7946888.1"/>
    <property type="molecule type" value="Genomic_DNA"/>
</dbReference>